<keyword evidence="7 8" id="KW-0472">Membrane</keyword>
<feature type="transmembrane region" description="Helical" evidence="8">
    <location>
        <begin position="285"/>
        <end position="308"/>
    </location>
</feature>
<feature type="transmembrane region" description="Helical" evidence="8">
    <location>
        <begin position="54"/>
        <end position="74"/>
    </location>
</feature>
<proteinExistence type="inferred from homology"/>
<feature type="transmembrane region" description="Helical" evidence="8">
    <location>
        <begin position="12"/>
        <end position="34"/>
    </location>
</feature>
<evidence type="ECO:0000256" key="6">
    <source>
        <dbReference type="ARBA" id="ARBA00022989"/>
    </source>
</evidence>
<feature type="transmembrane region" description="Helical" evidence="8">
    <location>
        <begin position="86"/>
        <end position="105"/>
    </location>
</feature>
<feature type="transmembrane region" description="Helical" evidence="8">
    <location>
        <begin position="171"/>
        <end position="192"/>
    </location>
</feature>
<dbReference type="NCBIfam" id="NF033134">
    <property type="entry name" value="cmlA_floR"/>
    <property type="match status" value="1"/>
</dbReference>
<dbReference type="InterPro" id="IPR020846">
    <property type="entry name" value="MFS_dom"/>
</dbReference>
<evidence type="ECO:0000256" key="7">
    <source>
        <dbReference type="ARBA" id="ARBA00023136"/>
    </source>
</evidence>
<evidence type="ECO:0000256" key="5">
    <source>
        <dbReference type="ARBA" id="ARBA00022692"/>
    </source>
</evidence>
<evidence type="ECO:0000256" key="8">
    <source>
        <dbReference type="RuleBase" id="RU365088"/>
    </source>
</evidence>
<dbReference type="Pfam" id="PF07690">
    <property type="entry name" value="MFS_1"/>
    <property type="match status" value="1"/>
</dbReference>
<evidence type="ECO:0000259" key="9">
    <source>
        <dbReference type="PROSITE" id="PS50850"/>
    </source>
</evidence>
<dbReference type="EMBL" id="JAUJSQ010000004">
    <property type="protein sequence ID" value="MDN7932383.1"/>
    <property type="molecule type" value="Genomic_DNA"/>
</dbReference>
<feature type="transmembrane region" description="Helical" evidence="8">
    <location>
        <begin position="314"/>
        <end position="337"/>
    </location>
</feature>
<feature type="domain" description="Major facilitator superfamily (MFS) profile" evidence="9">
    <location>
        <begin position="20"/>
        <end position="400"/>
    </location>
</feature>
<dbReference type="SUPFAM" id="SSF103473">
    <property type="entry name" value="MFS general substrate transporter"/>
    <property type="match status" value="1"/>
</dbReference>
<dbReference type="PROSITE" id="PS50850">
    <property type="entry name" value="MFS"/>
    <property type="match status" value="1"/>
</dbReference>
<feature type="transmembrane region" description="Helical" evidence="8">
    <location>
        <begin position="253"/>
        <end position="273"/>
    </location>
</feature>
<gene>
    <name evidence="10" type="primary">cml</name>
    <name evidence="10" type="ORF">QZM52_13930</name>
</gene>
<keyword evidence="6 8" id="KW-1133">Transmembrane helix</keyword>
<name>A0ABT8PB92_9BURK</name>
<evidence type="ECO:0000256" key="1">
    <source>
        <dbReference type="ARBA" id="ARBA00004651"/>
    </source>
</evidence>
<dbReference type="InterPro" id="IPR036259">
    <property type="entry name" value="MFS_trans_sf"/>
</dbReference>
<keyword evidence="5 8" id="KW-0812">Transmembrane</keyword>
<evidence type="ECO:0000256" key="4">
    <source>
        <dbReference type="ARBA" id="ARBA00022475"/>
    </source>
</evidence>
<evidence type="ECO:0000256" key="3">
    <source>
        <dbReference type="ARBA" id="ARBA00022448"/>
    </source>
</evidence>
<accession>A0ABT8PB92</accession>
<feature type="transmembrane region" description="Helical" evidence="8">
    <location>
        <begin position="219"/>
        <end position="241"/>
    </location>
</feature>
<dbReference type="RefSeq" id="WP_301755512.1">
    <property type="nucleotide sequence ID" value="NZ_JAUJSQ010000004.1"/>
</dbReference>
<dbReference type="InterPro" id="IPR004812">
    <property type="entry name" value="Efflux_drug-R_Bcr/CmlA"/>
</dbReference>
<evidence type="ECO:0000313" key="11">
    <source>
        <dbReference type="Proteomes" id="UP001171606"/>
    </source>
</evidence>
<keyword evidence="8" id="KW-0997">Cell inner membrane</keyword>
<protein>
    <recommendedName>
        <fullName evidence="8">Bcr/CflA family efflux transporter</fullName>
    </recommendedName>
</protein>
<sequence>MPDQTRNHTPPVWACSLPSALLLMAPFDLLASLAMDVYLPVVPEMPSALHTSAAMVQLTLSVYMIVLGVGQLVFGPSSDRFGRRPVLLGGALLFSAASLALATAGSGGVFVALRLLQALGASAALVATFATVRDVYADRPESSTLYSQFGAILAFVPALGPMLGAGIAHGFGWRAIFVMLGGAGCVAFGRAWPRWHETRPRAAGKPRQPVVSILRSPSFLVYSLGFGTAMGAFFVFFSIAPRVLVGQAGYSRTAFSAAFATVAIVMIVAARLARWCVSNWGIPGCFVRGAGVMMAGAIVLAACTALMAPSFAAFVMPMWIVAIGIVLMSSVTANGALREFDDTAGTAVSLYYCVQSLIVGGAGTFVTLVLPGDTPWPLAAFCFVMPAACVVALAVLTRKRG</sequence>
<keyword evidence="4" id="KW-1003">Cell membrane</keyword>
<reference evidence="10" key="1">
    <citation type="submission" date="2023-07" db="EMBL/GenBank/DDBJ databases">
        <title>A collection of bacterial strains from the Burkholderia cepacia Research Laboratory and Repository.</title>
        <authorList>
            <person name="Lipuma J."/>
            <person name="Spilker T."/>
            <person name="Caverly L."/>
        </authorList>
    </citation>
    <scope>NUCLEOTIDE SEQUENCE</scope>
    <source>
        <strain evidence="10">AU42020</strain>
    </source>
</reference>
<feature type="transmembrane region" description="Helical" evidence="8">
    <location>
        <begin position="349"/>
        <end position="370"/>
    </location>
</feature>
<dbReference type="InterPro" id="IPR011701">
    <property type="entry name" value="MFS"/>
</dbReference>
<dbReference type="Proteomes" id="UP001171606">
    <property type="component" value="Unassembled WGS sequence"/>
</dbReference>
<comment type="similarity">
    <text evidence="2 8">Belongs to the major facilitator superfamily. Bcr/CmlA family.</text>
</comment>
<feature type="transmembrane region" description="Helical" evidence="8">
    <location>
        <begin position="376"/>
        <end position="396"/>
    </location>
</feature>
<dbReference type="Gene3D" id="1.20.1720.10">
    <property type="entry name" value="Multidrug resistance protein D"/>
    <property type="match status" value="1"/>
</dbReference>
<dbReference type="CDD" id="cd17320">
    <property type="entry name" value="MFS_MdfA_MDR_like"/>
    <property type="match status" value="1"/>
</dbReference>
<evidence type="ECO:0000256" key="2">
    <source>
        <dbReference type="ARBA" id="ARBA00006236"/>
    </source>
</evidence>
<keyword evidence="11" id="KW-1185">Reference proteome</keyword>
<comment type="subcellular location">
    <subcellularLocation>
        <location evidence="8">Cell inner membrane</location>
        <topology evidence="8">Multi-pass membrane protein</topology>
    </subcellularLocation>
    <subcellularLocation>
        <location evidence="1">Cell membrane</location>
        <topology evidence="1">Multi-pass membrane protein</topology>
    </subcellularLocation>
</comment>
<organism evidence="10 11">
    <name type="scientific">Burkholderia metallica</name>
    <dbReference type="NCBI Taxonomy" id="488729"/>
    <lineage>
        <taxon>Bacteria</taxon>
        <taxon>Pseudomonadati</taxon>
        <taxon>Pseudomonadota</taxon>
        <taxon>Betaproteobacteria</taxon>
        <taxon>Burkholderiales</taxon>
        <taxon>Burkholderiaceae</taxon>
        <taxon>Burkholderia</taxon>
        <taxon>Burkholderia cepacia complex</taxon>
    </lineage>
</organism>
<evidence type="ECO:0000313" key="10">
    <source>
        <dbReference type="EMBL" id="MDN7932383.1"/>
    </source>
</evidence>
<feature type="transmembrane region" description="Helical" evidence="8">
    <location>
        <begin position="111"/>
        <end position="132"/>
    </location>
</feature>
<dbReference type="PANTHER" id="PTHR42718:SF9">
    <property type="entry name" value="MAJOR FACILITATOR SUPERFAMILY MULTIDRUG TRANSPORTER MFSC"/>
    <property type="match status" value="1"/>
</dbReference>
<comment type="caution">
    <text evidence="10">The sequence shown here is derived from an EMBL/GenBank/DDBJ whole genome shotgun (WGS) entry which is preliminary data.</text>
</comment>
<feature type="transmembrane region" description="Helical" evidence="8">
    <location>
        <begin position="144"/>
        <end position="165"/>
    </location>
</feature>
<dbReference type="PANTHER" id="PTHR42718">
    <property type="entry name" value="MAJOR FACILITATOR SUPERFAMILY MULTIDRUG TRANSPORTER MFSC"/>
    <property type="match status" value="1"/>
</dbReference>
<keyword evidence="3 8" id="KW-0813">Transport</keyword>
<dbReference type="NCBIfam" id="TIGR00710">
    <property type="entry name" value="efflux_Bcr_CflA"/>
    <property type="match status" value="1"/>
</dbReference>